<feature type="transmembrane region" description="Helical" evidence="5">
    <location>
        <begin position="42"/>
        <end position="64"/>
    </location>
</feature>
<dbReference type="Proteomes" id="UP000433652">
    <property type="component" value="Unassembled WGS sequence"/>
</dbReference>
<evidence type="ECO:0000256" key="5">
    <source>
        <dbReference type="SAM" id="Phobius"/>
    </source>
</evidence>
<feature type="transmembrane region" description="Helical" evidence="5">
    <location>
        <begin position="370"/>
        <end position="392"/>
    </location>
</feature>
<dbReference type="GO" id="GO:0046943">
    <property type="term" value="F:carboxylic acid transmembrane transporter activity"/>
    <property type="evidence" value="ECO:0007669"/>
    <property type="project" value="TreeGrafter"/>
</dbReference>
<keyword evidence="3 5" id="KW-1133">Transmembrane helix</keyword>
<feature type="transmembrane region" description="Helical" evidence="5">
    <location>
        <begin position="131"/>
        <end position="152"/>
    </location>
</feature>
<dbReference type="PROSITE" id="PS00217">
    <property type="entry name" value="SUGAR_TRANSPORT_2"/>
    <property type="match status" value="1"/>
</dbReference>
<evidence type="ECO:0000256" key="4">
    <source>
        <dbReference type="ARBA" id="ARBA00023136"/>
    </source>
</evidence>
<evidence type="ECO:0000256" key="1">
    <source>
        <dbReference type="ARBA" id="ARBA00004141"/>
    </source>
</evidence>
<dbReference type="SUPFAM" id="SSF103473">
    <property type="entry name" value="MFS general substrate transporter"/>
    <property type="match status" value="1"/>
</dbReference>
<comment type="caution">
    <text evidence="7">The sequence shown here is derived from an EMBL/GenBank/DDBJ whole genome shotgun (WGS) entry which is preliminary data.</text>
</comment>
<feature type="transmembrane region" description="Helical" evidence="5">
    <location>
        <begin position="76"/>
        <end position="102"/>
    </location>
</feature>
<dbReference type="AlphaFoldDB" id="A0A6I4STZ6"/>
<evidence type="ECO:0000256" key="3">
    <source>
        <dbReference type="ARBA" id="ARBA00022989"/>
    </source>
</evidence>
<sequence>MSGARRILAQVLLAGVFVMDGYDLNAMPLAVPHLETSLGMSPALFGVVFSAVLVGMGAGSAIFAPLGDRFGRKPMIVFGCVLAAVSTLGTATAGSITAFAFWRFLTGLSLGATLPNCTALSAELAPAGRKAFVMALVSAGITLGAMGAGLTAPEVVRMGGWEGLFVIPGLFAAALAVALGFVLGGNVAATEAVPEKAAKVPQLQLFKHPWTFPFAVFAVALTLNAVNLYLLSNWIPTILPRAGYTIDAAARISGLMQGAGFVMGLAMSFLIDRWRPGWVMVGTYLMMAAALLAIGLGVVAPEDWTPFILLAMGGVTGAAMALPALAAFLMPSHLLSSALGVGVLVARAGAIAGPMIGQFLLTTGAEPREFLLAAAGPAILGALVCLALPAALRVKPKVEAAVA</sequence>
<reference evidence="7 8" key="1">
    <citation type="submission" date="2019-12" db="EMBL/GenBank/DDBJ databases">
        <title>Genomic-based taxomic classification of the family Erythrobacteraceae.</title>
        <authorList>
            <person name="Xu L."/>
        </authorList>
    </citation>
    <scope>NUCLEOTIDE SEQUENCE [LARGE SCALE GENOMIC DNA]</scope>
    <source>
        <strain evidence="7 8">MCCC 1K01500</strain>
    </source>
</reference>
<name>A0A6I4STZ6_9SPHN</name>
<dbReference type="InterPro" id="IPR011701">
    <property type="entry name" value="MFS"/>
</dbReference>
<proteinExistence type="predicted"/>
<dbReference type="PANTHER" id="PTHR23508">
    <property type="entry name" value="CARBOXYLIC ACID TRANSPORTER PROTEIN HOMOLOG"/>
    <property type="match status" value="1"/>
</dbReference>
<dbReference type="OrthoDB" id="9800416at2"/>
<dbReference type="RefSeq" id="WP_159793008.1">
    <property type="nucleotide sequence ID" value="NZ_WTYM01000031.1"/>
</dbReference>
<feature type="transmembrane region" description="Helical" evidence="5">
    <location>
        <begin position="307"/>
        <end position="329"/>
    </location>
</feature>
<protein>
    <submittedName>
        <fullName evidence="7">MFS transporter</fullName>
    </submittedName>
</protein>
<evidence type="ECO:0000313" key="8">
    <source>
        <dbReference type="Proteomes" id="UP000433652"/>
    </source>
</evidence>
<evidence type="ECO:0000256" key="2">
    <source>
        <dbReference type="ARBA" id="ARBA00022692"/>
    </source>
</evidence>
<organism evidence="7 8">
    <name type="scientific">Croceibacterium salegens</name>
    <dbReference type="NCBI Taxonomy" id="1737568"/>
    <lineage>
        <taxon>Bacteria</taxon>
        <taxon>Pseudomonadati</taxon>
        <taxon>Pseudomonadota</taxon>
        <taxon>Alphaproteobacteria</taxon>
        <taxon>Sphingomonadales</taxon>
        <taxon>Erythrobacteraceae</taxon>
        <taxon>Croceibacterium</taxon>
    </lineage>
</organism>
<keyword evidence="4 5" id="KW-0472">Membrane</keyword>
<evidence type="ECO:0000259" key="6">
    <source>
        <dbReference type="PROSITE" id="PS50850"/>
    </source>
</evidence>
<dbReference type="InterPro" id="IPR036259">
    <property type="entry name" value="MFS_trans_sf"/>
</dbReference>
<dbReference type="InterPro" id="IPR005829">
    <property type="entry name" value="Sugar_transporter_CS"/>
</dbReference>
<feature type="domain" description="Major facilitator superfamily (MFS) profile" evidence="6">
    <location>
        <begin position="9"/>
        <end position="393"/>
    </location>
</feature>
<gene>
    <name evidence="7" type="ORF">GRI89_05440</name>
</gene>
<feature type="transmembrane region" description="Helical" evidence="5">
    <location>
        <begin position="252"/>
        <end position="271"/>
    </location>
</feature>
<dbReference type="InterPro" id="IPR020846">
    <property type="entry name" value="MFS_dom"/>
</dbReference>
<keyword evidence="8" id="KW-1185">Reference proteome</keyword>
<dbReference type="Pfam" id="PF07690">
    <property type="entry name" value="MFS_1"/>
    <property type="match status" value="1"/>
</dbReference>
<dbReference type="GO" id="GO:0005886">
    <property type="term" value="C:plasma membrane"/>
    <property type="evidence" value="ECO:0007669"/>
    <property type="project" value="TreeGrafter"/>
</dbReference>
<comment type="subcellular location">
    <subcellularLocation>
        <location evidence="1">Membrane</location>
        <topology evidence="1">Multi-pass membrane protein</topology>
    </subcellularLocation>
</comment>
<dbReference type="PROSITE" id="PS50850">
    <property type="entry name" value="MFS"/>
    <property type="match status" value="1"/>
</dbReference>
<accession>A0A6I4STZ6</accession>
<feature type="transmembrane region" description="Helical" evidence="5">
    <location>
        <begin position="277"/>
        <end position="300"/>
    </location>
</feature>
<dbReference type="Gene3D" id="1.20.1250.20">
    <property type="entry name" value="MFS general substrate transporter like domains"/>
    <property type="match status" value="2"/>
</dbReference>
<dbReference type="EMBL" id="WTYM01000031">
    <property type="protein sequence ID" value="MXO58979.1"/>
    <property type="molecule type" value="Genomic_DNA"/>
</dbReference>
<feature type="transmembrane region" description="Helical" evidence="5">
    <location>
        <begin position="335"/>
        <end position="361"/>
    </location>
</feature>
<keyword evidence="2 5" id="KW-0812">Transmembrane</keyword>
<feature type="transmembrane region" description="Helical" evidence="5">
    <location>
        <begin position="164"/>
        <end position="190"/>
    </location>
</feature>
<feature type="transmembrane region" description="Helical" evidence="5">
    <location>
        <begin position="210"/>
        <end position="231"/>
    </location>
</feature>
<dbReference type="PANTHER" id="PTHR23508:SF10">
    <property type="entry name" value="CARBOXYLIC ACID TRANSPORTER PROTEIN HOMOLOG"/>
    <property type="match status" value="1"/>
</dbReference>
<evidence type="ECO:0000313" key="7">
    <source>
        <dbReference type="EMBL" id="MXO58979.1"/>
    </source>
</evidence>